<dbReference type="HOGENOM" id="CLU_962254_0_0_11"/>
<dbReference type="PANTHER" id="PTHR44688:SF16">
    <property type="entry name" value="DNA-BINDING TRANSCRIPTIONAL ACTIVATOR DEVR_DOSR"/>
    <property type="match status" value="1"/>
</dbReference>
<dbReference type="InterPro" id="IPR036388">
    <property type="entry name" value="WH-like_DNA-bd_sf"/>
</dbReference>
<dbReference type="KEGG" id="afs:AFR_05880"/>
<evidence type="ECO:0000256" key="1">
    <source>
        <dbReference type="ARBA" id="ARBA00023015"/>
    </source>
</evidence>
<feature type="domain" description="HTH luxR-type" evidence="4">
    <location>
        <begin position="194"/>
        <end position="259"/>
    </location>
</feature>
<dbReference type="AlphaFoldDB" id="U5VUQ3"/>
<dbReference type="InterPro" id="IPR000792">
    <property type="entry name" value="Tscrpt_reg_LuxR_C"/>
</dbReference>
<evidence type="ECO:0000313" key="6">
    <source>
        <dbReference type="Proteomes" id="UP000017746"/>
    </source>
</evidence>
<dbReference type="eggNOG" id="COG2197">
    <property type="taxonomic scope" value="Bacteria"/>
</dbReference>
<dbReference type="SMART" id="SM00421">
    <property type="entry name" value="HTH_LUXR"/>
    <property type="match status" value="1"/>
</dbReference>
<evidence type="ECO:0000256" key="2">
    <source>
        <dbReference type="ARBA" id="ARBA00023125"/>
    </source>
</evidence>
<organism evidence="5 6">
    <name type="scientific">Actinoplanes friuliensis DSM 7358</name>
    <dbReference type="NCBI Taxonomy" id="1246995"/>
    <lineage>
        <taxon>Bacteria</taxon>
        <taxon>Bacillati</taxon>
        <taxon>Actinomycetota</taxon>
        <taxon>Actinomycetes</taxon>
        <taxon>Micromonosporales</taxon>
        <taxon>Micromonosporaceae</taxon>
        <taxon>Actinoplanes</taxon>
    </lineage>
</organism>
<evidence type="ECO:0000313" key="5">
    <source>
        <dbReference type="EMBL" id="AGZ39465.1"/>
    </source>
</evidence>
<proteinExistence type="predicted"/>
<keyword evidence="3" id="KW-0804">Transcription</keyword>
<dbReference type="CDD" id="cd06170">
    <property type="entry name" value="LuxR_C_like"/>
    <property type="match status" value="1"/>
</dbReference>
<dbReference type="InterPro" id="IPR016032">
    <property type="entry name" value="Sig_transdc_resp-reg_C-effctor"/>
</dbReference>
<dbReference type="PANTHER" id="PTHR44688">
    <property type="entry name" value="DNA-BINDING TRANSCRIPTIONAL ACTIVATOR DEVR_DOSR"/>
    <property type="match status" value="1"/>
</dbReference>
<dbReference type="GO" id="GO:0003677">
    <property type="term" value="F:DNA binding"/>
    <property type="evidence" value="ECO:0007669"/>
    <property type="project" value="UniProtKB-KW"/>
</dbReference>
<evidence type="ECO:0000259" key="4">
    <source>
        <dbReference type="PROSITE" id="PS50043"/>
    </source>
</evidence>
<protein>
    <submittedName>
        <fullName evidence="5">LuxR family transcriptional regulator</fullName>
    </submittedName>
</protein>
<keyword evidence="6" id="KW-1185">Reference proteome</keyword>
<dbReference type="STRING" id="1246995.AFR_05880"/>
<dbReference type="PROSITE" id="PS00622">
    <property type="entry name" value="HTH_LUXR_1"/>
    <property type="match status" value="1"/>
</dbReference>
<dbReference type="GO" id="GO:0006355">
    <property type="term" value="P:regulation of DNA-templated transcription"/>
    <property type="evidence" value="ECO:0007669"/>
    <property type="project" value="InterPro"/>
</dbReference>
<gene>
    <name evidence="5" type="ORF">AFR_05880</name>
</gene>
<dbReference type="PRINTS" id="PR00038">
    <property type="entry name" value="HTHLUXR"/>
</dbReference>
<keyword evidence="2" id="KW-0238">DNA-binding</keyword>
<name>U5VUQ3_9ACTN</name>
<dbReference type="Pfam" id="PF00196">
    <property type="entry name" value="GerE"/>
    <property type="match status" value="1"/>
</dbReference>
<sequence length="263" mass="28693">MQMALDVAAVAAECRTVGEVQSQLLPALAAATGAEIAVYHQIALGPELEEYGVPWPDHDSFATVLEPYPAVMHESPLIRHFVRHPGPGVIGVSELVSRREWRENAVYRESLRHLGFGDQLALVFSLNDGNGHAITLGRQGRAFSRREGDLLRLVEPHVRAAVRRSLEAPDAYRVVHTRRQRVRWAVRSGPAIAAAGTAPALTGRELEVLALVAGGLSNQQIGRRLGLAPRTVDKHLENAFGKLGAHSRVEAVVNLRVRMAHVL</sequence>
<evidence type="ECO:0000256" key="3">
    <source>
        <dbReference type="ARBA" id="ARBA00023163"/>
    </source>
</evidence>
<dbReference type="SUPFAM" id="SSF46894">
    <property type="entry name" value="C-terminal effector domain of the bipartite response regulators"/>
    <property type="match status" value="1"/>
</dbReference>
<accession>U5VUQ3</accession>
<dbReference type="EMBL" id="CP006272">
    <property type="protein sequence ID" value="AGZ39465.1"/>
    <property type="molecule type" value="Genomic_DNA"/>
</dbReference>
<dbReference type="PATRIC" id="fig|1246995.3.peg.1194"/>
<dbReference type="PROSITE" id="PS50043">
    <property type="entry name" value="HTH_LUXR_2"/>
    <property type="match status" value="1"/>
</dbReference>
<keyword evidence="1" id="KW-0805">Transcription regulation</keyword>
<dbReference type="Proteomes" id="UP000017746">
    <property type="component" value="Chromosome"/>
</dbReference>
<reference evidence="5 6" key="1">
    <citation type="journal article" date="2014" name="J. Biotechnol.">
        <title>Complete genome sequence of the actinobacterium Actinoplanes friuliensis HAG 010964, producer of the lipopeptide antibiotic friulimycin.</title>
        <authorList>
            <person name="Ruckert C."/>
            <person name="Szczepanowski R."/>
            <person name="Albersmeier A."/>
            <person name="Goesmann A."/>
            <person name="Fischer N."/>
            <person name="Steinkamper A."/>
            <person name="Puhler A."/>
            <person name="Biener R."/>
            <person name="Schwartz D."/>
            <person name="Kalinowski J."/>
        </authorList>
    </citation>
    <scope>NUCLEOTIDE SEQUENCE [LARGE SCALE GENOMIC DNA]</scope>
    <source>
        <strain evidence="5 6">DSM 7358</strain>
    </source>
</reference>
<dbReference type="Gene3D" id="1.10.10.10">
    <property type="entry name" value="Winged helix-like DNA-binding domain superfamily/Winged helix DNA-binding domain"/>
    <property type="match status" value="1"/>
</dbReference>